<dbReference type="Pfam" id="PF10604">
    <property type="entry name" value="Polyketide_cyc2"/>
    <property type="match status" value="1"/>
</dbReference>
<dbReference type="EMBL" id="MSIF01000001">
    <property type="protein sequence ID" value="OLF13784.1"/>
    <property type="molecule type" value="Genomic_DNA"/>
</dbReference>
<accession>A0A7Z0WS77</accession>
<proteinExistence type="predicted"/>
<dbReference type="AlphaFoldDB" id="A0A7Z0WS77"/>
<organism evidence="1 2">
    <name type="scientific">Actinophytocola xinjiangensis</name>
    <dbReference type="NCBI Taxonomy" id="485602"/>
    <lineage>
        <taxon>Bacteria</taxon>
        <taxon>Bacillati</taxon>
        <taxon>Actinomycetota</taxon>
        <taxon>Actinomycetes</taxon>
        <taxon>Pseudonocardiales</taxon>
        <taxon>Pseudonocardiaceae</taxon>
    </lineage>
</organism>
<dbReference type="OrthoDB" id="3681637at2"/>
<dbReference type="InterPro" id="IPR019587">
    <property type="entry name" value="Polyketide_cyclase/dehydratase"/>
</dbReference>
<dbReference type="Proteomes" id="UP000185696">
    <property type="component" value="Unassembled WGS sequence"/>
</dbReference>
<dbReference type="SUPFAM" id="SSF55961">
    <property type="entry name" value="Bet v1-like"/>
    <property type="match status" value="1"/>
</dbReference>
<evidence type="ECO:0000313" key="2">
    <source>
        <dbReference type="Proteomes" id="UP000185696"/>
    </source>
</evidence>
<dbReference type="CDD" id="cd07812">
    <property type="entry name" value="SRPBCC"/>
    <property type="match status" value="1"/>
</dbReference>
<dbReference type="InterPro" id="IPR023393">
    <property type="entry name" value="START-like_dom_sf"/>
</dbReference>
<evidence type="ECO:0000313" key="1">
    <source>
        <dbReference type="EMBL" id="OLF13784.1"/>
    </source>
</evidence>
<protein>
    <submittedName>
        <fullName evidence="1">Toxin</fullName>
    </submittedName>
</protein>
<dbReference type="Gene3D" id="3.30.530.20">
    <property type="match status" value="1"/>
</dbReference>
<sequence>MAHVHASVLVPASPARTWETAADLSRFGEWLTLHDGWRSDLPDELGEGTTVTSVVSVMGLRNRVDWRIERYAPPKGLRITGTGVGGVRISLNLAVRPDGTDRATVTVDAEVTGGPVLGPIGLAIGRALRVDLRRSVAALADLLS</sequence>
<gene>
    <name evidence="1" type="ORF">BLA60_00875</name>
</gene>
<comment type="caution">
    <text evidence="1">The sequence shown here is derived from an EMBL/GenBank/DDBJ whole genome shotgun (WGS) entry which is preliminary data.</text>
</comment>
<dbReference type="RefSeq" id="WP_075130733.1">
    <property type="nucleotide sequence ID" value="NZ_MSIF01000001.1"/>
</dbReference>
<reference evidence="1 2" key="1">
    <citation type="submission" date="2016-12" db="EMBL/GenBank/DDBJ databases">
        <title>The draft genome sequence of Actinophytocola xinjiangensis.</title>
        <authorList>
            <person name="Wang W."/>
            <person name="Yuan L."/>
        </authorList>
    </citation>
    <scope>NUCLEOTIDE SEQUENCE [LARGE SCALE GENOMIC DNA]</scope>
    <source>
        <strain evidence="1 2">CGMCC 4.4663</strain>
    </source>
</reference>
<name>A0A7Z0WS77_9PSEU</name>
<keyword evidence="2" id="KW-1185">Reference proteome</keyword>